<proteinExistence type="predicted"/>
<sequence length="134" mass="14520">MHPPQTQPIPAQDEVSSLCDINTAINTTDETNQPNHRSPLRSAARTRRNRPFIPLPTPIHRTIPPSPPPPQALGRRPPPRSRALPNPTRGKQGSKERDREREEGRYPPRRRGGDVPLPGERCGGGGGGGGEAGS</sequence>
<evidence type="ECO:0000256" key="1">
    <source>
        <dbReference type="SAM" id="MobiDB-lite"/>
    </source>
</evidence>
<dbReference type="Proteomes" id="UP000000763">
    <property type="component" value="Chromosome 8"/>
</dbReference>
<organism evidence="2 3">
    <name type="scientific">Oryza sativa subsp. japonica</name>
    <name type="common">Rice</name>
    <dbReference type="NCBI Taxonomy" id="39947"/>
    <lineage>
        <taxon>Eukaryota</taxon>
        <taxon>Viridiplantae</taxon>
        <taxon>Streptophyta</taxon>
        <taxon>Embryophyta</taxon>
        <taxon>Tracheophyta</taxon>
        <taxon>Spermatophyta</taxon>
        <taxon>Magnoliopsida</taxon>
        <taxon>Liliopsida</taxon>
        <taxon>Poales</taxon>
        <taxon>Poaceae</taxon>
        <taxon>BOP clade</taxon>
        <taxon>Oryzoideae</taxon>
        <taxon>Oryzeae</taxon>
        <taxon>Oryzinae</taxon>
        <taxon>Oryza</taxon>
        <taxon>Oryza sativa</taxon>
    </lineage>
</organism>
<feature type="compositionally biased region" description="Polar residues" evidence="1">
    <location>
        <begin position="19"/>
        <end position="36"/>
    </location>
</feature>
<accession>Q7F194</accession>
<protein>
    <submittedName>
        <fullName evidence="2">Uncharacterized protein</fullName>
    </submittedName>
</protein>
<gene>
    <name evidence="2" type="primary">OJ1066_B03.124</name>
</gene>
<evidence type="ECO:0000313" key="3">
    <source>
        <dbReference type="Proteomes" id="UP000000763"/>
    </source>
</evidence>
<dbReference type="EMBL" id="AP003940">
    <property type="protein sequence ID" value="BAC99421.1"/>
    <property type="molecule type" value="Genomic_DNA"/>
</dbReference>
<name>Q7F194_ORYSJ</name>
<feature type="compositionally biased region" description="Gly residues" evidence="1">
    <location>
        <begin position="121"/>
        <end position="134"/>
    </location>
</feature>
<reference evidence="3" key="1">
    <citation type="journal article" date="2005" name="Nature">
        <title>The map-based sequence of the rice genome.</title>
        <authorList>
            <consortium name="International rice genome sequencing project (IRGSP)"/>
            <person name="Matsumoto T."/>
            <person name="Wu J."/>
            <person name="Kanamori H."/>
            <person name="Katayose Y."/>
            <person name="Fujisawa M."/>
            <person name="Namiki N."/>
            <person name="Mizuno H."/>
            <person name="Yamamoto K."/>
            <person name="Antonio B.A."/>
            <person name="Baba T."/>
            <person name="Sakata K."/>
            <person name="Nagamura Y."/>
            <person name="Aoki H."/>
            <person name="Arikawa K."/>
            <person name="Arita K."/>
            <person name="Bito T."/>
            <person name="Chiden Y."/>
            <person name="Fujitsuka N."/>
            <person name="Fukunaka R."/>
            <person name="Hamada M."/>
            <person name="Harada C."/>
            <person name="Hayashi A."/>
            <person name="Hijishita S."/>
            <person name="Honda M."/>
            <person name="Hosokawa S."/>
            <person name="Ichikawa Y."/>
            <person name="Idonuma A."/>
            <person name="Iijima M."/>
            <person name="Ikeda M."/>
            <person name="Ikeno M."/>
            <person name="Ito K."/>
            <person name="Ito S."/>
            <person name="Ito T."/>
            <person name="Ito Y."/>
            <person name="Ito Y."/>
            <person name="Iwabuchi A."/>
            <person name="Kamiya K."/>
            <person name="Karasawa W."/>
            <person name="Kurita K."/>
            <person name="Katagiri S."/>
            <person name="Kikuta A."/>
            <person name="Kobayashi H."/>
            <person name="Kobayashi N."/>
            <person name="Machita K."/>
            <person name="Maehara T."/>
            <person name="Masukawa M."/>
            <person name="Mizubayashi T."/>
            <person name="Mukai Y."/>
            <person name="Nagasaki H."/>
            <person name="Nagata Y."/>
            <person name="Naito S."/>
            <person name="Nakashima M."/>
            <person name="Nakama Y."/>
            <person name="Nakamichi Y."/>
            <person name="Nakamura M."/>
            <person name="Meguro A."/>
            <person name="Negishi M."/>
            <person name="Ohta I."/>
            <person name="Ohta T."/>
            <person name="Okamoto M."/>
            <person name="Ono N."/>
            <person name="Saji S."/>
            <person name="Sakaguchi M."/>
            <person name="Sakai K."/>
            <person name="Shibata M."/>
            <person name="Shimokawa T."/>
            <person name="Song J."/>
            <person name="Takazaki Y."/>
            <person name="Terasawa K."/>
            <person name="Tsugane M."/>
            <person name="Tsuji K."/>
            <person name="Ueda S."/>
            <person name="Waki K."/>
            <person name="Yamagata H."/>
            <person name="Yamamoto M."/>
            <person name="Yamamoto S."/>
            <person name="Yamane H."/>
            <person name="Yoshiki S."/>
            <person name="Yoshihara R."/>
            <person name="Yukawa K."/>
            <person name="Zhong H."/>
            <person name="Yano M."/>
            <person name="Yuan Q."/>
            <person name="Ouyang S."/>
            <person name="Liu J."/>
            <person name="Jones K.M."/>
            <person name="Gansberger K."/>
            <person name="Moffat K."/>
            <person name="Hill J."/>
            <person name="Bera J."/>
            <person name="Fadrosh D."/>
            <person name="Jin S."/>
            <person name="Johri S."/>
            <person name="Kim M."/>
            <person name="Overton L."/>
            <person name="Reardon M."/>
            <person name="Tsitrin T."/>
            <person name="Vuong H."/>
            <person name="Weaver B."/>
            <person name="Ciecko A."/>
            <person name="Tallon L."/>
            <person name="Jackson J."/>
            <person name="Pai G."/>
            <person name="Aken S.V."/>
            <person name="Utterback T."/>
            <person name="Reidmuller S."/>
            <person name="Feldblyum T."/>
            <person name="Hsiao J."/>
            <person name="Zismann V."/>
            <person name="Iobst S."/>
            <person name="de Vazeille A.R."/>
            <person name="Buell C.R."/>
            <person name="Ying K."/>
            <person name="Li Y."/>
            <person name="Lu T."/>
            <person name="Huang Y."/>
            <person name="Zhao Q."/>
            <person name="Feng Q."/>
            <person name="Zhang L."/>
            <person name="Zhu J."/>
            <person name="Weng Q."/>
            <person name="Mu J."/>
            <person name="Lu Y."/>
            <person name="Fan D."/>
            <person name="Liu Y."/>
            <person name="Guan J."/>
            <person name="Zhang Y."/>
            <person name="Yu S."/>
            <person name="Liu X."/>
            <person name="Zhang Y."/>
            <person name="Hong G."/>
            <person name="Han B."/>
            <person name="Choisne N."/>
            <person name="Demange N."/>
            <person name="Orjeda G."/>
            <person name="Samain S."/>
            <person name="Cattolico L."/>
            <person name="Pelletier E."/>
            <person name="Couloux A."/>
            <person name="Segurens B."/>
            <person name="Wincker P."/>
            <person name="D'Hont A."/>
            <person name="Scarpelli C."/>
            <person name="Weissenbach J."/>
            <person name="Salanoubat M."/>
            <person name="Quetier F."/>
            <person name="Yu Y."/>
            <person name="Kim H.R."/>
            <person name="Rambo T."/>
            <person name="Currie J."/>
            <person name="Collura K."/>
            <person name="Luo M."/>
            <person name="Yang T."/>
            <person name="Ammiraju J.S.S."/>
            <person name="Engler F."/>
            <person name="Soderlund C."/>
            <person name="Wing R.A."/>
            <person name="Palmer L.E."/>
            <person name="de la Bastide M."/>
            <person name="Spiegel L."/>
            <person name="Nascimento L."/>
            <person name="Zutavern T."/>
            <person name="O'Shaughnessy A."/>
            <person name="Dike S."/>
            <person name="Dedhia N."/>
            <person name="Preston R."/>
            <person name="Balija V."/>
            <person name="McCombie W.R."/>
            <person name="Chow T."/>
            <person name="Chen H."/>
            <person name="Chung M."/>
            <person name="Chen C."/>
            <person name="Shaw J."/>
            <person name="Wu H."/>
            <person name="Hsiao K."/>
            <person name="Chao Y."/>
            <person name="Chu M."/>
            <person name="Cheng C."/>
            <person name="Hour A."/>
            <person name="Lee P."/>
            <person name="Lin S."/>
            <person name="Lin Y."/>
            <person name="Liou J."/>
            <person name="Liu S."/>
            <person name="Hsing Y."/>
            <person name="Raghuvanshi S."/>
            <person name="Mohanty A."/>
            <person name="Bharti A.K."/>
            <person name="Gaur A."/>
            <person name="Gupta V."/>
            <person name="Kumar D."/>
            <person name="Ravi V."/>
            <person name="Vij S."/>
            <person name="Kapur A."/>
            <person name="Khurana P."/>
            <person name="Khurana P."/>
            <person name="Khurana J.P."/>
            <person name="Tyagi A.K."/>
            <person name="Gaikwad K."/>
            <person name="Singh A."/>
            <person name="Dalal V."/>
            <person name="Srivastava S."/>
            <person name="Dixit A."/>
            <person name="Pal A.K."/>
            <person name="Ghazi I.A."/>
            <person name="Yadav M."/>
            <person name="Pandit A."/>
            <person name="Bhargava A."/>
            <person name="Sureshbabu K."/>
            <person name="Batra K."/>
            <person name="Sharma T.R."/>
            <person name="Mohapatra T."/>
            <person name="Singh N.K."/>
            <person name="Messing J."/>
            <person name="Nelson A.B."/>
            <person name="Fuks G."/>
            <person name="Kavchok S."/>
            <person name="Keizer G."/>
            <person name="Linton E."/>
            <person name="Llaca V."/>
            <person name="Song R."/>
            <person name="Tanyolac B."/>
            <person name="Young S."/>
            <person name="Ho-Il K."/>
            <person name="Hahn J.H."/>
            <person name="Sangsakoo G."/>
            <person name="Vanavichit A."/>
            <person name="de Mattos Luiz.A.T."/>
            <person name="Zimmer P.D."/>
            <person name="Malone G."/>
            <person name="Dellagostin O."/>
            <person name="de Oliveira A.C."/>
            <person name="Bevan M."/>
            <person name="Bancroft I."/>
            <person name="Minx P."/>
            <person name="Cordum H."/>
            <person name="Wilson R."/>
            <person name="Cheng Z."/>
            <person name="Jin W."/>
            <person name="Jiang J."/>
            <person name="Leong S.A."/>
            <person name="Iwama H."/>
            <person name="Gojobori T."/>
            <person name="Itoh T."/>
            <person name="Niimura Y."/>
            <person name="Fujii Y."/>
            <person name="Habara T."/>
            <person name="Sakai H."/>
            <person name="Sato Y."/>
            <person name="Wilson G."/>
            <person name="Kumar K."/>
            <person name="McCouch S."/>
            <person name="Juretic N."/>
            <person name="Hoen D."/>
            <person name="Wright S."/>
            <person name="Bruskiewich R."/>
            <person name="Bureau T."/>
            <person name="Miyao A."/>
            <person name="Hirochika H."/>
            <person name="Nishikawa T."/>
            <person name="Kadowaki K."/>
            <person name="Sugiura M."/>
            <person name="Burr B."/>
            <person name="Sasaki T."/>
        </authorList>
    </citation>
    <scope>NUCLEOTIDE SEQUENCE [LARGE SCALE GENOMIC DNA]</scope>
    <source>
        <strain evidence="3">cv. Nipponbare</strain>
    </source>
</reference>
<feature type="compositionally biased region" description="Basic and acidic residues" evidence="1">
    <location>
        <begin position="93"/>
        <end position="106"/>
    </location>
</feature>
<feature type="region of interest" description="Disordered" evidence="1">
    <location>
        <begin position="1"/>
        <end position="134"/>
    </location>
</feature>
<reference evidence="3" key="2">
    <citation type="journal article" date="2008" name="Nucleic Acids Res.">
        <title>The rice annotation project database (RAP-DB): 2008 update.</title>
        <authorList>
            <consortium name="The rice annotation project (RAP)"/>
        </authorList>
    </citation>
    <scope>GENOME REANNOTATION</scope>
    <source>
        <strain evidence="3">cv. Nipponbare</strain>
    </source>
</reference>
<evidence type="ECO:0000313" key="2">
    <source>
        <dbReference type="EMBL" id="BAC99421.1"/>
    </source>
</evidence>
<dbReference type="AlphaFoldDB" id="Q7F194"/>